<keyword evidence="2" id="KW-0150">Chloroplast</keyword>
<dbReference type="Gene3D" id="3.10.28.10">
    <property type="entry name" value="Homing endonucleases"/>
    <property type="match status" value="1"/>
</dbReference>
<sequence>MQNYTLKPGEVLPANVSQQLAKINNDFSKSSDFAKYLSNLRQLFQIEPIQVTSEAKLYLAGFVEGEGSLNISAKKTRHARFGVVVDPEFSITQHVNGFKPVYLALEVFKTGRIRHKGGSNATMVLTIDNRKSLEEKVIPFYEQYVAGFSSSSKNNRVTKFKTLLDLFNKGSHKDKDLLINDILPIWDELRQQKGQKNQAFKDLNEAATYIRQK</sequence>
<dbReference type="GO" id="GO:0005739">
    <property type="term" value="C:mitochondrion"/>
    <property type="evidence" value="ECO:0007669"/>
    <property type="project" value="UniProtKB-ARBA"/>
</dbReference>
<evidence type="ECO:0000259" key="1">
    <source>
        <dbReference type="Pfam" id="PF00961"/>
    </source>
</evidence>
<proteinExistence type="predicted"/>
<dbReference type="PANTHER" id="PTHR36181:SF4">
    <property type="entry name" value="LAGLIDADG ENDONUCLEASE"/>
    <property type="match status" value="1"/>
</dbReference>
<dbReference type="InterPro" id="IPR004860">
    <property type="entry name" value="LAGLIDADG_dom"/>
</dbReference>
<protein>
    <recommendedName>
        <fullName evidence="1">Homing endonuclease LAGLIDADG domain-containing protein</fullName>
    </recommendedName>
</protein>
<dbReference type="InterPro" id="IPR027434">
    <property type="entry name" value="Homing_endonucl"/>
</dbReference>
<geneLocation type="chloroplast" evidence="2"/>
<dbReference type="AlphaFoldDB" id="Q8WKZ1"/>
<dbReference type="PANTHER" id="PTHR36181">
    <property type="entry name" value="INTRON-ENCODED ENDONUCLEASE AI3-RELATED"/>
    <property type="match status" value="1"/>
</dbReference>
<dbReference type="SUPFAM" id="SSF55608">
    <property type="entry name" value="Homing endonucleases"/>
    <property type="match status" value="1"/>
</dbReference>
<name>Q8WKZ1_CHLEC</name>
<evidence type="ECO:0000313" key="2">
    <source>
        <dbReference type="EMBL" id="AAL34352.1"/>
    </source>
</evidence>
<dbReference type="InterPro" id="IPR051289">
    <property type="entry name" value="LAGLIDADG_Endonuclease"/>
</dbReference>
<organism evidence="2">
    <name type="scientific">Chlorococcum echinozygotum</name>
    <name type="common">Green alga</name>
    <dbReference type="NCBI Taxonomy" id="48000"/>
    <lineage>
        <taxon>Eukaryota</taxon>
        <taxon>Viridiplantae</taxon>
        <taxon>Chlorophyta</taxon>
        <taxon>core chlorophytes</taxon>
        <taxon>Chlorophyceae</taxon>
        <taxon>CS clade</taxon>
        <taxon>Chlamydomonadales</taxon>
        <taxon>Chlorococcaceae</taxon>
        <taxon>Chlorococcum</taxon>
    </lineage>
</organism>
<dbReference type="GO" id="GO:0004519">
    <property type="term" value="F:endonuclease activity"/>
    <property type="evidence" value="ECO:0007669"/>
    <property type="project" value="InterPro"/>
</dbReference>
<accession>Q8WKZ1</accession>
<feature type="domain" description="Homing endonuclease LAGLIDADG" evidence="1">
    <location>
        <begin position="59"/>
        <end position="162"/>
    </location>
</feature>
<dbReference type="Pfam" id="PF00961">
    <property type="entry name" value="LAGLIDADG_1"/>
    <property type="match status" value="1"/>
</dbReference>
<reference evidence="2" key="1">
    <citation type="journal article" date="1997" name="Nucleic Acids Res.">
        <title>Evolutionarily conserved and functionally important residues in the I-CeuI homing endonuclease.</title>
        <authorList>
            <person name="Turmel M."/>
            <person name="Otis C."/>
            <person name="Cote V."/>
            <person name="Lemieux C."/>
        </authorList>
    </citation>
    <scope>NUCLEOTIDE SEQUENCE</scope>
</reference>
<reference evidence="2" key="2">
    <citation type="submission" date="1997-11" db="EMBL/GenBank/DDBJ databases">
        <title>Distribution of group I introns in the chloroplast large subunit rRNA gene of green algae.</title>
        <authorList>
            <person name="Turmel M."/>
            <person name="Otis C."/>
            <person name="Mercier J.-P."/>
            <person name="Gutell R.R."/>
            <person name="Lemieux C."/>
        </authorList>
    </citation>
    <scope>NUCLEOTIDE SEQUENCE</scope>
</reference>
<dbReference type="EMBL" id="L44123">
    <property type="protein sequence ID" value="AAL34352.1"/>
    <property type="molecule type" value="Genomic_DNA"/>
</dbReference>
<keyword evidence="2" id="KW-0934">Plastid</keyword>